<sequence length="233" mass="26625">MKSFYALTGGLRKKQAFNIPSSIMVEDTFSNARSLQQQCYLAEQRVDQLTLAYQRLEFDKDNQIEDLKSKLAKAYQDLNQLFGQYQANGLKNAHIKDQLRYASAYQSDLSQSAAHYFEKANKLEFTVDYKNFLLGNQQDLLEHDANRRADEEFFKSNSDAGRAPLSQQFFASVLSEVVDEPKVYAQKVSPAPPRTHSFGRCQREAGKASRILSNHRLMRKNAANKLVAATRRK</sequence>
<reference evidence="1" key="1">
    <citation type="submission" date="2022-04" db="EMBL/GenBank/DDBJ databases">
        <title>Genome of the entomopathogenic fungus Entomophthora muscae.</title>
        <authorList>
            <person name="Elya C."/>
            <person name="Lovett B.R."/>
            <person name="Lee E."/>
            <person name="Macias A.M."/>
            <person name="Hajek A.E."/>
            <person name="De Bivort B.L."/>
            <person name="Kasson M.T."/>
            <person name="De Fine Licht H.H."/>
            <person name="Stajich J.E."/>
        </authorList>
    </citation>
    <scope>NUCLEOTIDE SEQUENCE</scope>
    <source>
        <strain evidence="1">Berkeley</strain>
    </source>
</reference>
<protein>
    <submittedName>
        <fullName evidence="1">Uncharacterized protein</fullName>
    </submittedName>
</protein>
<dbReference type="EMBL" id="QTSX02000003">
    <property type="protein sequence ID" value="KAJ9090530.1"/>
    <property type="molecule type" value="Genomic_DNA"/>
</dbReference>
<comment type="caution">
    <text evidence="1">The sequence shown here is derived from an EMBL/GenBank/DDBJ whole genome shotgun (WGS) entry which is preliminary data.</text>
</comment>
<gene>
    <name evidence="1" type="ORF">DSO57_1001501</name>
</gene>
<name>A0ACC2UUF3_9FUNG</name>
<accession>A0ACC2UUF3</accession>
<keyword evidence="2" id="KW-1185">Reference proteome</keyword>
<proteinExistence type="predicted"/>
<dbReference type="Proteomes" id="UP001165960">
    <property type="component" value="Unassembled WGS sequence"/>
</dbReference>
<evidence type="ECO:0000313" key="2">
    <source>
        <dbReference type="Proteomes" id="UP001165960"/>
    </source>
</evidence>
<evidence type="ECO:0000313" key="1">
    <source>
        <dbReference type="EMBL" id="KAJ9090530.1"/>
    </source>
</evidence>
<organism evidence="1 2">
    <name type="scientific">Entomophthora muscae</name>
    <dbReference type="NCBI Taxonomy" id="34485"/>
    <lineage>
        <taxon>Eukaryota</taxon>
        <taxon>Fungi</taxon>
        <taxon>Fungi incertae sedis</taxon>
        <taxon>Zoopagomycota</taxon>
        <taxon>Entomophthoromycotina</taxon>
        <taxon>Entomophthoromycetes</taxon>
        <taxon>Entomophthorales</taxon>
        <taxon>Entomophthoraceae</taxon>
        <taxon>Entomophthora</taxon>
    </lineage>
</organism>